<reference evidence="5" key="1">
    <citation type="journal article" date="2011" name="Genome Res.">
        <title>Phylogeny-wide analysis of social amoeba genomes highlights ancient origins for complex intercellular communication.</title>
        <authorList>
            <person name="Heidel A.J."/>
            <person name="Lawal H.M."/>
            <person name="Felder M."/>
            <person name="Schilde C."/>
            <person name="Helps N.R."/>
            <person name="Tunggal B."/>
            <person name="Rivero F."/>
            <person name="John U."/>
            <person name="Schleicher M."/>
            <person name="Eichinger L."/>
            <person name="Platzer M."/>
            <person name="Noegel A.A."/>
            <person name="Schaap P."/>
            <person name="Gloeckner G."/>
        </authorList>
    </citation>
    <scope>NUCLEOTIDE SEQUENCE [LARGE SCALE GENOMIC DNA]</scope>
    <source>
        <strain evidence="5">SH3</strain>
    </source>
</reference>
<dbReference type="PANTHER" id="PTHR12925:SF0">
    <property type="entry name" value="PROTEIN HIKESHI"/>
    <property type="match status" value="1"/>
</dbReference>
<dbReference type="GO" id="GO:0006606">
    <property type="term" value="P:protein import into nucleus"/>
    <property type="evidence" value="ECO:0007669"/>
    <property type="project" value="TreeGrafter"/>
</dbReference>
<dbReference type="OMA" id="QVDETHC"/>
<proteinExistence type="inferred from homology"/>
<dbReference type="Pfam" id="PF05603">
    <property type="entry name" value="Hikeshi-like_N"/>
    <property type="match status" value="1"/>
</dbReference>
<evidence type="ECO:0000259" key="2">
    <source>
        <dbReference type="Pfam" id="PF05603"/>
    </source>
</evidence>
<dbReference type="AlphaFoldDB" id="F4PLE5"/>
<evidence type="ECO:0000313" key="4">
    <source>
        <dbReference type="EMBL" id="EGG23367.1"/>
    </source>
</evidence>
<dbReference type="RefSeq" id="XP_004361218.1">
    <property type="nucleotide sequence ID" value="XM_004361161.1"/>
</dbReference>
<keyword evidence="5" id="KW-1185">Reference proteome</keyword>
<dbReference type="GO" id="GO:0005634">
    <property type="term" value="C:nucleus"/>
    <property type="evidence" value="ECO:0007669"/>
    <property type="project" value="TreeGrafter"/>
</dbReference>
<name>F4PLE5_CACFS</name>
<evidence type="ECO:0000259" key="3">
    <source>
        <dbReference type="Pfam" id="PF21057"/>
    </source>
</evidence>
<sequence>MFGYLIQGRPVTPTVQQLSPQKYFFQIEDASSVHNFAVFLTELNFPDGYGAAIYLAYAPFQEWKYLGHINKNKPSAFFRIVQEGDQTMMFDQSKQTAQVGISIETEAEIMSKVKTNTGNENMVFKPADFKQFAFKMCHNFVNYIQSFAGTTGVPPNLIPANSVDKWYQNFQRKLQNDILFWKES</sequence>
<dbReference type="Pfam" id="PF21057">
    <property type="entry name" value="Hikeshi-like_C"/>
    <property type="match status" value="1"/>
</dbReference>
<dbReference type="GO" id="GO:0061608">
    <property type="term" value="F:nuclear import signal receptor activity"/>
    <property type="evidence" value="ECO:0007669"/>
    <property type="project" value="TreeGrafter"/>
</dbReference>
<evidence type="ECO:0000256" key="1">
    <source>
        <dbReference type="ARBA" id="ARBA00006623"/>
    </source>
</evidence>
<dbReference type="InterPro" id="IPR008493">
    <property type="entry name" value="Hikeshi-like_N"/>
</dbReference>
<feature type="domain" description="Hikeshi-like N-terminal" evidence="2">
    <location>
        <begin position="6"/>
        <end position="116"/>
    </location>
</feature>
<dbReference type="EMBL" id="GL883008">
    <property type="protein sequence ID" value="EGG23367.1"/>
    <property type="molecule type" value="Genomic_DNA"/>
</dbReference>
<dbReference type="KEGG" id="dfa:DFA_05499"/>
<dbReference type="InterPro" id="IPR031318">
    <property type="entry name" value="OPI10"/>
</dbReference>
<dbReference type="GO" id="GO:0005829">
    <property type="term" value="C:cytosol"/>
    <property type="evidence" value="ECO:0007669"/>
    <property type="project" value="TreeGrafter"/>
</dbReference>
<organism evidence="4 5">
    <name type="scientific">Cavenderia fasciculata</name>
    <name type="common">Slime mold</name>
    <name type="synonym">Dictyostelium fasciculatum</name>
    <dbReference type="NCBI Taxonomy" id="261658"/>
    <lineage>
        <taxon>Eukaryota</taxon>
        <taxon>Amoebozoa</taxon>
        <taxon>Evosea</taxon>
        <taxon>Eumycetozoa</taxon>
        <taxon>Dictyostelia</taxon>
        <taxon>Acytosteliales</taxon>
        <taxon>Cavenderiaceae</taxon>
        <taxon>Cavenderia</taxon>
    </lineage>
</organism>
<dbReference type="PANTHER" id="PTHR12925">
    <property type="entry name" value="HIKESHI FAMILY MEMBER"/>
    <property type="match status" value="1"/>
</dbReference>
<accession>F4PLE5</accession>
<protein>
    <submittedName>
        <fullName evidence="4">OPI10 family protein</fullName>
    </submittedName>
</protein>
<evidence type="ECO:0000313" key="5">
    <source>
        <dbReference type="Proteomes" id="UP000007797"/>
    </source>
</evidence>
<dbReference type="GeneID" id="14875474"/>
<dbReference type="STRING" id="1054147.F4PLE5"/>
<dbReference type="InterPro" id="IPR048364">
    <property type="entry name" value="Hikeshi-like_C"/>
</dbReference>
<dbReference type="OrthoDB" id="10248398at2759"/>
<comment type="similarity">
    <text evidence="1">Belongs to the OPI10 family.</text>
</comment>
<feature type="domain" description="Hikeshi-like C-terminal" evidence="3">
    <location>
        <begin position="128"/>
        <end position="183"/>
    </location>
</feature>
<dbReference type="Proteomes" id="UP000007797">
    <property type="component" value="Unassembled WGS sequence"/>
</dbReference>
<gene>
    <name evidence="4" type="ORF">DFA_05499</name>
</gene>